<dbReference type="InterPro" id="IPR044079">
    <property type="entry name" value="Ubl_TBCE"/>
</dbReference>
<dbReference type="PANTHER" id="PTHR15454">
    <property type="entry name" value="NISCHARIN RELATED"/>
    <property type="match status" value="1"/>
</dbReference>
<keyword evidence="6" id="KW-0143">Chaperone</keyword>
<comment type="similarity">
    <text evidence="2">Belongs to the TBCE family.</text>
</comment>
<dbReference type="PROSITE" id="PS50245">
    <property type="entry name" value="CAP_GLY_2"/>
    <property type="match status" value="1"/>
</dbReference>
<dbReference type="OMA" id="SEESHMF"/>
<dbReference type="InterPro" id="IPR032675">
    <property type="entry name" value="LRR_dom_sf"/>
</dbReference>
<dbReference type="Gene3D" id="3.80.10.10">
    <property type="entry name" value="Ribonuclease Inhibitor"/>
    <property type="match status" value="2"/>
</dbReference>
<dbReference type="SMART" id="SM01052">
    <property type="entry name" value="CAP_GLY"/>
    <property type="match status" value="1"/>
</dbReference>
<keyword evidence="10" id="KW-1185">Reference proteome</keyword>
<dbReference type="EMBL" id="CM035411">
    <property type="protein sequence ID" value="KAH7435245.1"/>
    <property type="molecule type" value="Genomic_DNA"/>
</dbReference>
<dbReference type="SUPFAM" id="SSF54236">
    <property type="entry name" value="Ubiquitin-like"/>
    <property type="match status" value="1"/>
</dbReference>
<dbReference type="InterPro" id="IPR003591">
    <property type="entry name" value="Leu-rich_rpt_typical-subtyp"/>
</dbReference>
<accession>A0A8T2UNY0</accession>
<keyword evidence="4" id="KW-0433">Leucine-rich repeat</keyword>
<dbReference type="InterPro" id="IPR001611">
    <property type="entry name" value="Leu-rich_rpt"/>
</dbReference>
<evidence type="ECO:0000313" key="10">
    <source>
        <dbReference type="Proteomes" id="UP000825935"/>
    </source>
</evidence>
<comment type="subunit">
    <text evidence="7">Supercomplex made of cofactors A to E. Cofactors A and D function by capturing and stabilizing tubulin in a quasi-native conformation. Cofactor E binds to the cofactor D-tubulin complex; interaction with cofactor C then causes the release of tubulin polypeptides that are committed to the native state.</text>
</comment>
<proteinExistence type="inferred from homology"/>
<evidence type="ECO:0000256" key="6">
    <source>
        <dbReference type="ARBA" id="ARBA00023186"/>
    </source>
</evidence>
<dbReference type="InterPro" id="IPR036859">
    <property type="entry name" value="CAP-Gly_dom_sf"/>
</dbReference>
<dbReference type="InterPro" id="IPR029071">
    <property type="entry name" value="Ubiquitin-like_domsf"/>
</dbReference>
<evidence type="ECO:0000313" key="9">
    <source>
        <dbReference type="EMBL" id="KAH7435245.1"/>
    </source>
</evidence>
<dbReference type="PROSITE" id="PS51450">
    <property type="entry name" value="LRR"/>
    <property type="match status" value="1"/>
</dbReference>
<dbReference type="SUPFAM" id="SSF74924">
    <property type="entry name" value="Cap-Gly domain"/>
    <property type="match status" value="1"/>
</dbReference>
<dbReference type="Gene3D" id="2.30.30.190">
    <property type="entry name" value="CAP Gly-rich-like domain"/>
    <property type="match status" value="1"/>
</dbReference>
<dbReference type="FunFam" id="2.30.30.190:FF:000016">
    <property type="entry name" value="Tubulin-folding cofactor E"/>
    <property type="match status" value="1"/>
</dbReference>
<dbReference type="GO" id="GO:0005737">
    <property type="term" value="C:cytoplasm"/>
    <property type="evidence" value="ECO:0007669"/>
    <property type="project" value="UniProtKB-SubCell"/>
</dbReference>
<dbReference type="Proteomes" id="UP000825935">
    <property type="component" value="Chromosome 6"/>
</dbReference>
<dbReference type="Pfam" id="PF01302">
    <property type="entry name" value="CAP_GLY"/>
    <property type="match status" value="1"/>
</dbReference>
<dbReference type="SMART" id="SM00369">
    <property type="entry name" value="LRR_TYP"/>
    <property type="match status" value="6"/>
</dbReference>
<evidence type="ECO:0000256" key="2">
    <source>
        <dbReference type="ARBA" id="ARBA00006286"/>
    </source>
</evidence>
<dbReference type="OrthoDB" id="5273213at2759"/>
<comment type="subcellular location">
    <subcellularLocation>
        <location evidence="1">Cytoplasm</location>
    </subcellularLocation>
</comment>
<name>A0A8T2UNY0_CERRI</name>
<dbReference type="Gene3D" id="3.10.20.90">
    <property type="entry name" value="Phosphatidylinositol 3-kinase Catalytic Subunit, Chain A, domain 1"/>
    <property type="match status" value="1"/>
</dbReference>
<evidence type="ECO:0000256" key="3">
    <source>
        <dbReference type="ARBA" id="ARBA00022490"/>
    </source>
</evidence>
<gene>
    <name evidence="9" type="ORF">KP509_06G056000</name>
</gene>
<evidence type="ECO:0000256" key="7">
    <source>
        <dbReference type="ARBA" id="ARBA00026055"/>
    </source>
</evidence>
<feature type="domain" description="CAP-Gly" evidence="8">
    <location>
        <begin position="58"/>
        <end position="101"/>
    </location>
</feature>
<protein>
    <recommendedName>
        <fullName evidence="8">CAP-Gly domain-containing protein</fullName>
    </recommendedName>
</protein>
<dbReference type="SUPFAM" id="SSF52058">
    <property type="entry name" value="L domain-like"/>
    <property type="match status" value="1"/>
</dbReference>
<keyword evidence="3" id="KW-0963">Cytoplasm</keyword>
<dbReference type="AlphaFoldDB" id="A0A8T2UNY0"/>
<dbReference type="InterPro" id="IPR000938">
    <property type="entry name" value="CAP-Gly_domain"/>
</dbReference>
<organism evidence="9 10">
    <name type="scientific">Ceratopteris richardii</name>
    <name type="common">Triangle waterfern</name>
    <dbReference type="NCBI Taxonomy" id="49495"/>
    <lineage>
        <taxon>Eukaryota</taxon>
        <taxon>Viridiplantae</taxon>
        <taxon>Streptophyta</taxon>
        <taxon>Embryophyta</taxon>
        <taxon>Tracheophyta</taxon>
        <taxon>Polypodiopsida</taxon>
        <taxon>Polypodiidae</taxon>
        <taxon>Polypodiales</taxon>
        <taxon>Pteridineae</taxon>
        <taxon>Pteridaceae</taxon>
        <taxon>Parkerioideae</taxon>
        <taxon>Ceratopteris</taxon>
    </lineage>
</organism>
<evidence type="ECO:0000259" key="8">
    <source>
        <dbReference type="PROSITE" id="PS50245"/>
    </source>
</evidence>
<evidence type="ECO:0000256" key="4">
    <source>
        <dbReference type="ARBA" id="ARBA00022614"/>
    </source>
</evidence>
<reference evidence="9" key="1">
    <citation type="submission" date="2021-08" db="EMBL/GenBank/DDBJ databases">
        <title>WGS assembly of Ceratopteris richardii.</title>
        <authorList>
            <person name="Marchant D.B."/>
            <person name="Chen G."/>
            <person name="Jenkins J."/>
            <person name="Shu S."/>
            <person name="Leebens-Mack J."/>
            <person name="Grimwood J."/>
            <person name="Schmutz J."/>
            <person name="Soltis P."/>
            <person name="Soltis D."/>
            <person name="Chen Z.-H."/>
        </authorList>
    </citation>
    <scope>NUCLEOTIDE SEQUENCE</scope>
    <source>
        <strain evidence="9">Whitten #5841</strain>
        <tissue evidence="9">Leaf</tissue>
    </source>
</reference>
<dbReference type="CDD" id="cd17044">
    <property type="entry name" value="Ubl_TBCE"/>
    <property type="match status" value="1"/>
</dbReference>
<sequence length="553" mass="62431">MPLLKPASAMTTADQMEDQGAGEAVKKEMAFRVGQRVMTCSPRDKEEFPQLGTVKYVGAVEGQKGTWIGVDWDSGEGRHDGSLEGARYFQARLPSSASFVRSHLLSTGCTLIEAINSRYKGSTDPSEEGEMYLLSVHQKKVTIELVGKEKIENKQKHLEELSSASLVYKGVVSAGELEGVLPNLKELDLTGNLLPDWEAVNLICEQLPALRILDLSRNRMQLLGNLYPALVHLHTLVLNFCQINWGQVEILKHSLLELEELHLCGNELSVFEVKEGHDYIDGFERLRLLNLENNHIEAWEEILKLSRLESLEQLQVSYNELKEIFYPKETGHGWDKRPFVSLRCLLLAGNAIDNWSSFDALNMFPNLMEVRVSDNPLTDLHVGGAPRFILVARLANILVLNGSDIKQRERKDSEIRYVHYVMKTMPRSEEEERVRIHPRFLELKKLHDLDEEQPYLRKDAGPSRMSDNLRTVTIVCVAPSMGEKAPCMKKLPLSTTIGKLKLICESLFKIKPSRQRLFLREPDVPVPVALGDDLESLSDVGVGFESTILVDEL</sequence>
<comment type="caution">
    <text evidence="9">The sequence shown here is derived from an EMBL/GenBank/DDBJ whole genome shotgun (WGS) entry which is preliminary data.</text>
</comment>
<evidence type="ECO:0000256" key="1">
    <source>
        <dbReference type="ARBA" id="ARBA00004496"/>
    </source>
</evidence>
<keyword evidence="5" id="KW-0677">Repeat</keyword>
<evidence type="ECO:0000256" key="5">
    <source>
        <dbReference type="ARBA" id="ARBA00022737"/>
    </source>
</evidence>